<dbReference type="InterPro" id="IPR016155">
    <property type="entry name" value="Mopterin_synth/thiamin_S_b"/>
</dbReference>
<dbReference type="Pfam" id="PF02597">
    <property type="entry name" value="ThiS"/>
    <property type="match status" value="1"/>
</dbReference>
<name>A0A3S4Z911_9NEIS</name>
<evidence type="ECO:0000313" key="2">
    <source>
        <dbReference type="Proteomes" id="UP000272771"/>
    </source>
</evidence>
<protein>
    <submittedName>
        <fullName evidence="1">Thiamine biosynthesis protein ThiS</fullName>
    </submittedName>
</protein>
<dbReference type="CDD" id="cd00565">
    <property type="entry name" value="Ubl_ThiS"/>
    <property type="match status" value="1"/>
</dbReference>
<dbReference type="AlphaFoldDB" id="A0A3S4Z911"/>
<dbReference type="STRING" id="28091.SAMEA3174300_01649"/>
<organism evidence="1 2">
    <name type="scientific">Neisseria weaveri</name>
    <dbReference type="NCBI Taxonomy" id="28091"/>
    <lineage>
        <taxon>Bacteria</taxon>
        <taxon>Pseudomonadati</taxon>
        <taxon>Pseudomonadota</taxon>
        <taxon>Betaproteobacteria</taxon>
        <taxon>Neisseriales</taxon>
        <taxon>Neisseriaceae</taxon>
        <taxon>Neisseria</taxon>
    </lineage>
</organism>
<dbReference type="EMBL" id="LR134533">
    <property type="protein sequence ID" value="VEJ51103.1"/>
    <property type="molecule type" value="Genomic_DNA"/>
</dbReference>
<dbReference type="InterPro" id="IPR012675">
    <property type="entry name" value="Beta-grasp_dom_sf"/>
</dbReference>
<dbReference type="Proteomes" id="UP000272771">
    <property type="component" value="Chromosome"/>
</dbReference>
<accession>A0A3S4Z911</accession>
<dbReference type="InterPro" id="IPR003749">
    <property type="entry name" value="ThiS/MoaD-like"/>
</dbReference>
<evidence type="ECO:0000313" key="1">
    <source>
        <dbReference type="EMBL" id="VEJ51103.1"/>
    </source>
</evidence>
<dbReference type="RefSeq" id="WP_004285226.1">
    <property type="nucleotide sequence ID" value="NZ_CAUJRG010000022.1"/>
</dbReference>
<dbReference type="Gene3D" id="3.10.20.30">
    <property type="match status" value="1"/>
</dbReference>
<dbReference type="PANTHER" id="PTHR34472:SF1">
    <property type="entry name" value="SULFUR CARRIER PROTEIN THIS"/>
    <property type="match status" value="1"/>
</dbReference>
<gene>
    <name evidence="1" type="ORF">NCTC12742_01025</name>
</gene>
<dbReference type="OrthoDB" id="9800283at2"/>
<keyword evidence="2" id="KW-1185">Reference proteome</keyword>
<proteinExistence type="predicted"/>
<reference evidence="1 2" key="1">
    <citation type="submission" date="2018-12" db="EMBL/GenBank/DDBJ databases">
        <authorList>
            <consortium name="Pathogen Informatics"/>
        </authorList>
    </citation>
    <scope>NUCLEOTIDE SEQUENCE [LARGE SCALE GENOMIC DNA]</scope>
    <source>
        <strain evidence="1 2">NCTC12742</strain>
    </source>
</reference>
<dbReference type="KEGG" id="nwe:SAMEA3174300_1649"/>
<sequence>MNITLNGQAFDFQGRTIEDLIRETAPQKPFAVALNTAFVAKSAYADTLIGDNDQIEIVRPVVGG</sequence>
<dbReference type="PANTHER" id="PTHR34472">
    <property type="entry name" value="SULFUR CARRIER PROTEIN THIS"/>
    <property type="match status" value="1"/>
</dbReference>
<dbReference type="InterPro" id="IPR010035">
    <property type="entry name" value="Thi_S"/>
</dbReference>
<dbReference type="NCBIfam" id="TIGR01683">
    <property type="entry name" value="thiS"/>
    <property type="match status" value="1"/>
</dbReference>
<dbReference type="SUPFAM" id="SSF54285">
    <property type="entry name" value="MoaD/ThiS"/>
    <property type="match status" value="1"/>
</dbReference>